<evidence type="ECO:0000259" key="15">
    <source>
        <dbReference type="Pfam" id="PF10440"/>
    </source>
</evidence>
<dbReference type="PANTHER" id="PTHR31412:SF5">
    <property type="entry name" value="ZINC METALLOPROTEASE EGY2, CHLOROPLASTIC-RELATED"/>
    <property type="match status" value="1"/>
</dbReference>
<keyword evidence="4" id="KW-0934">Plastid</keyword>
<dbReference type="Pfam" id="PF02163">
    <property type="entry name" value="Peptidase_M50"/>
    <property type="match status" value="1"/>
</dbReference>
<evidence type="ECO:0000256" key="8">
    <source>
        <dbReference type="ARBA" id="ARBA00022946"/>
    </source>
</evidence>
<keyword evidence="10" id="KW-0482">Metalloprotease</keyword>
<evidence type="ECO:0000256" key="11">
    <source>
        <dbReference type="ARBA" id="ARBA00023136"/>
    </source>
</evidence>
<evidence type="ECO:0000256" key="1">
    <source>
        <dbReference type="ARBA" id="ARBA00004508"/>
    </source>
</evidence>
<dbReference type="GO" id="GO:0006508">
    <property type="term" value="P:proteolysis"/>
    <property type="evidence" value="ECO:0007669"/>
    <property type="project" value="UniProtKB-KW"/>
</dbReference>
<evidence type="ECO:0000256" key="4">
    <source>
        <dbReference type="ARBA" id="ARBA00022640"/>
    </source>
</evidence>
<evidence type="ECO:0000256" key="6">
    <source>
        <dbReference type="ARBA" id="ARBA00022692"/>
    </source>
</evidence>
<evidence type="ECO:0000256" key="12">
    <source>
        <dbReference type="SAM" id="MobiDB-lite"/>
    </source>
</evidence>
<reference evidence="16" key="1">
    <citation type="submission" date="2018-02" db="EMBL/GenBank/DDBJ databases">
        <authorList>
            <person name="Cohen D.B."/>
            <person name="Kent A.D."/>
        </authorList>
    </citation>
    <scope>NUCLEOTIDE SEQUENCE</scope>
</reference>
<name>A0A2N9HW41_FAGSY</name>
<evidence type="ECO:0000256" key="3">
    <source>
        <dbReference type="ARBA" id="ARBA00022528"/>
    </source>
</evidence>
<dbReference type="AlphaFoldDB" id="A0A2N9HW41"/>
<sequence>MAKFKAFSPAFSPFPSSIGSLLQNTRMDAALDAMRPYGFSDQFVRETVKNLLKVYGEDGWYFFENDSYNVLLETLLEKQTNGAEGKDSSQDDIEAPPAGPSPFSELILPSCSKPEATYTALQTNEALDSTSQTLEALDTASTNHPDAKEGSSLEEGEIRDLKDSKLEKCSGNDHMDNVTGNNDEDSGGIKHLGNNLNCSPPGIHSPQPVYNPPTQRRRPYYGWIGSDEEQSPVHVTTSPFPREIARFLLQMDKKRKRKTRLRLYGKREIACSVTESETQADPDGNDDKEKEVDEDGEMPPSTSSFVQNDPQLDSQPFVAEKINNSDEENQAQGGVQDVDSVEVASGSPLPGVKPQQLDELIKIPKETIEILKTQVFGFDTFFVTSQDPYEGGVLFKGNLRGQASKSYEKIAKRLQDKFGDLYKFFLLINPEDDKPVAVVVPQKTLQPETTAVPEWFAAGAFGLVTVFTLLLRNVPALQSNLLSTFDNLDLLKDGLPGALVTALVLGIGSFGAITRIINIVSKREDLLKVATAGPLAGFSLGLVLLLLGFIVPPTDGFGVIVDASVFHESFLAGSIAKLLLGNVLKDGTPIAVNPLVIWAWAGLLINAINSIPAGELDGGRIAFAIWGRKASSRFTAASIALLGLSSLFNDVAFYWVVLIFFLQRGPIAPLSEEVTDPDEK</sequence>
<feature type="domain" description="Peptidase M50" evidence="14">
    <location>
        <begin position="520"/>
        <end position="639"/>
    </location>
</feature>
<evidence type="ECO:0000256" key="13">
    <source>
        <dbReference type="SAM" id="Phobius"/>
    </source>
</evidence>
<dbReference type="EMBL" id="OIVN01004168">
    <property type="protein sequence ID" value="SPD15841.1"/>
    <property type="molecule type" value="Genomic_DNA"/>
</dbReference>
<evidence type="ECO:0000256" key="7">
    <source>
        <dbReference type="ARBA" id="ARBA00022801"/>
    </source>
</evidence>
<gene>
    <name evidence="16" type="ORF">FSB_LOCUS43723</name>
</gene>
<dbReference type="GO" id="GO:0031969">
    <property type="term" value="C:chloroplast membrane"/>
    <property type="evidence" value="ECO:0007669"/>
    <property type="project" value="UniProtKB-SubCell"/>
</dbReference>
<keyword evidence="7" id="KW-0378">Hydrolase</keyword>
<dbReference type="Gene3D" id="1.10.8.850">
    <property type="entry name" value="Histone-lysine N methyltransferase , C-terminal domain-like"/>
    <property type="match status" value="1"/>
</dbReference>
<dbReference type="InterPro" id="IPR018848">
    <property type="entry name" value="WIYLD_domain"/>
</dbReference>
<feature type="compositionally biased region" description="Basic and acidic residues" evidence="12">
    <location>
        <begin position="145"/>
        <end position="176"/>
    </location>
</feature>
<dbReference type="InterPro" id="IPR008915">
    <property type="entry name" value="Peptidase_M50"/>
</dbReference>
<comment type="subcellular location">
    <subcellularLocation>
        <location evidence="1">Plastid</location>
        <location evidence="1">Chloroplast membrane</location>
        <topology evidence="1">Multi-pass membrane protein</topology>
    </subcellularLocation>
</comment>
<feature type="domain" description="WIYLD" evidence="15">
    <location>
        <begin position="24"/>
        <end position="80"/>
    </location>
</feature>
<keyword evidence="8" id="KW-0809">Transit peptide</keyword>
<feature type="transmembrane region" description="Helical" evidence="13">
    <location>
        <begin position="634"/>
        <end position="662"/>
    </location>
</feature>
<keyword evidence="9 13" id="KW-1133">Transmembrane helix</keyword>
<evidence type="ECO:0000256" key="2">
    <source>
        <dbReference type="ARBA" id="ARBA00007931"/>
    </source>
</evidence>
<feature type="transmembrane region" description="Helical" evidence="13">
    <location>
        <begin position="529"/>
        <end position="551"/>
    </location>
</feature>
<proteinExistence type="inferred from homology"/>
<keyword evidence="3" id="KW-0150">Chloroplast</keyword>
<evidence type="ECO:0000256" key="9">
    <source>
        <dbReference type="ARBA" id="ARBA00022989"/>
    </source>
</evidence>
<dbReference type="PANTHER" id="PTHR31412">
    <property type="entry name" value="ZINC METALLOPROTEASE EGY1"/>
    <property type="match status" value="1"/>
</dbReference>
<protein>
    <submittedName>
        <fullName evidence="16">Uncharacterized protein</fullName>
    </submittedName>
</protein>
<dbReference type="Pfam" id="PF10440">
    <property type="entry name" value="WIYLD"/>
    <property type="match status" value="1"/>
</dbReference>
<evidence type="ECO:0000313" key="16">
    <source>
        <dbReference type="EMBL" id="SPD15841.1"/>
    </source>
</evidence>
<dbReference type="InterPro" id="IPR044838">
    <property type="entry name" value="EGY1-like"/>
</dbReference>
<feature type="transmembrane region" description="Helical" evidence="13">
    <location>
        <begin position="592"/>
        <end position="614"/>
    </location>
</feature>
<dbReference type="GO" id="GO:0008237">
    <property type="term" value="F:metallopeptidase activity"/>
    <property type="evidence" value="ECO:0007669"/>
    <property type="project" value="UniProtKB-KW"/>
</dbReference>
<organism evidence="16">
    <name type="scientific">Fagus sylvatica</name>
    <name type="common">Beechnut</name>
    <dbReference type="NCBI Taxonomy" id="28930"/>
    <lineage>
        <taxon>Eukaryota</taxon>
        <taxon>Viridiplantae</taxon>
        <taxon>Streptophyta</taxon>
        <taxon>Embryophyta</taxon>
        <taxon>Tracheophyta</taxon>
        <taxon>Spermatophyta</taxon>
        <taxon>Magnoliopsida</taxon>
        <taxon>eudicotyledons</taxon>
        <taxon>Gunneridae</taxon>
        <taxon>Pentapetalae</taxon>
        <taxon>rosids</taxon>
        <taxon>fabids</taxon>
        <taxon>Fagales</taxon>
        <taxon>Fagaceae</taxon>
        <taxon>Fagus</taxon>
    </lineage>
</organism>
<evidence type="ECO:0000256" key="10">
    <source>
        <dbReference type="ARBA" id="ARBA00023049"/>
    </source>
</evidence>
<dbReference type="InterPro" id="IPR043017">
    <property type="entry name" value="WIYLD_dom_sf"/>
</dbReference>
<feature type="region of interest" description="Disordered" evidence="12">
    <location>
        <begin position="81"/>
        <end position="108"/>
    </location>
</feature>
<feature type="compositionally biased region" description="Polar residues" evidence="12">
    <location>
        <begin position="300"/>
        <end position="311"/>
    </location>
</feature>
<accession>A0A2N9HW41</accession>
<comment type="similarity">
    <text evidence="2">Belongs to the peptidase M50B family.</text>
</comment>
<feature type="region of interest" description="Disordered" evidence="12">
    <location>
        <begin position="139"/>
        <end position="190"/>
    </location>
</feature>
<evidence type="ECO:0000256" key="5">
    <source>
        <dbReference type="ARBA" id="ARBA00022670"/>
    </source>
</evidence>
<keyword evidence="5" id="KW-0645">Protease</keyword>
<feature type="transmembrane region" description="Helical" evidence="13">
    <location>
        <begin position="494"/>
        <end position="517"/>
    </location>
</feature>
<keyword evidence="6 13" id="KW-0812">Transmembrane</keyword>
<evidence type="ECO:0000259" key="14">
    <source>
        <dbReference type="Pfam" id="PF02163"/>
    </source>
</evidence>
<keyword evidence="11 13" id="KW-0472">Membrane</keyword>
<feature type="region of interest" description="Disordered" evidence="12">
    <location>
        <begin position="273"/>
        <end position="311"/>
    </location>
</feature>